<organism evidence="5 6">
    <name type="scientific">Candidatus Blackburnbacteria bacterium RIFCSPHIGHO2_02_FULL_44_20</name>
    <dbReference type="NCBI Taxonomy" id="1797516"/>
    <lineage>
        <taxon>Bacteria</taxon>
        <taxon>Candidatus Blackburniibacteriota</taxon>
    </lineage>
</organism>
<feature type="domain" description="PPIase cyclophilin-type" evidence="4">
    <location>
        <begin position="18"/>
        <end position="160"/>
    </location>
</feature>
<dbReference type="STRING" id="1797516.A3D26_03870"/>
<accession>A0A1G1V6K2</accession>
<comment type="caution">
    <text evidence="5">The sequence shown here is derived from an EMBL/GenBank/DDBJ whole genome shotgun (WGS) entry which is preliminary data.</text>
</comment>
<dbReference type="InterPro" id="IPR024936">
    <property type="entry name" value="Cyclophilin-type_PPIase"/>
</dbReference>
<keyword evidence="3 5" id="KW-0413">Isomerase</keyword>
<dbReference type="EMBL" id="MHBZ01000025">
    <property type="protein sequence ID" value="OGY11040.1"/>
    <property type="molecule type" value="Genomic_DNA"/>
</dbReference>
<dbReference type="GO" id="GO:0006457">
    <property type="term" value="P:protein folding"/>
    <property type="evidence" value="ECO:0007669"/>
    <property type="project" value="InterPro"/>
</dbReference>
<dbReference type="InterPro" id="IPR044666">
    <property type="entry name" value="Cyclophilin_A-like"/>
</dbReference>
<dbReference type="PROSITE" id="PS00170">
    <property type="entry name" value="CSA_PPIASE_1"/>
    <property type="match status" value="1"/>
</dbReference>
<dbReference type="EC" id="5.2.1.8" evidence="3"/>
<sequence length="163" mass="17740">MEFDSKKIYSAVLTTDQGDIKIQFNPQETPLTVSNFIYLSKKGFYNGTVFHRIIRGFMIQGGDPKGDGTGGPGYKFKDEPIVGSYTRGTVAMANSGPDTNGSQFFIMHQDYALPKNYVIFGKVVSGLEVVDKIATAPVTISSSGENSEPVTPVKITSVEIEEK</sequence>
<comment type="catalytic activity">
    <reaction evidence="3">
        <text>[protein]-peptidylproline (omega=180) = [protein]-peptidylproline (omega=0)</text>
        <dbReference type="Rhea" id="RHEA:16237"/>
        <dbReference type="Rhea" id="RHEA-COMP:10747"/>
        <dbReference type="Rhea" id="RHEA-COMP:10748"/>
        <dbReference type="ChEBI" id="CHEBI:83833"/>
        <dbReference type="ChEBI" id="CHEBI:83834"/>
        <dbReference type="EC" id="5.2.1.8"/>
    </reaction>
</comment>
<comment type="function">
    <text evidence="1 3">PPIases accelerate the folding of proteins. It catalyzes the cis-trans isomerization of proline imidic peptide bonds in oligopeptides.</text>
</comment>
<dbReference type="InterPro" id="IPR002130">
    <property type="entry name" value="Cyclophilin-type_PPIase_dom"/>
</dbReference>
<dbReference type="Pfam" id="PF00160">
    <property type="entry name" value="Pro_isomerase"/>
    <property type="match status" value="1"/>
</dbReference>
<dbReference type="PANTHER" id="PTHR45625">
    <property type="entry name" value="PEPTIDYL-PROLYL CIS-TRANS ISOMERASE-RELATED"/>
    <property type="match status" value="1"/>
</dbReference>
<evidence type="ECO:0000256" key="1">
    <source>
        <dbReference type="ARBA" id="ARBA00002388"/>
    </source>
</evidence>
<dbReference type="SUPFAM" id="SSF50891">
    <property type="entry name" value="Cyclophilin-like"/>
    <property type="match status" value="1"/>
</dbReference>
<evidence type="ECO:0000313" key="5">
    <source>
        <dbReference type="EMBL" id="OGY11040.1"/>
    </source>
</evidence>
<evidence type="ECO:0000313" key="6">
    <source>
        <dbReference type="Proteomes" id="UP000178319"/>
    </source>
</evidence>
<comment type="similarity">
    <text evidence="2 3">Belongs to the cyclophilin-type PPIase family.</text>
</comment>
<dbReference type="PRINTS" id="PR00153">
    <property type="entry name" value="CSAPPISMRASE"/>
</dbReference>
<name>A0A1G1V6K2_9BACT</name>
<dbReference type="InterPro" id="IPR029000">
    <property type="entry name" value="Cyclophilin-like_dom_sf"/>
</dbReference>
<evidence type="ECO:0000256" key="2">
    <source>
        <dbReference type="ARBA" id="ARBA00007365"/>
    </source>
</evidence>
<dbReference type="Gene3D" id="2.40.100.10">
    <property type="entry name" value="Cyclophilin-like"/>
    <property type="match status" value="1"/>
</dbReference>
<protein>
    <recommendedName>
        <fullName evidence="3">Peptidyl-prolyl cis-trans isomerase</fullName>
        <shortName evidence="3">PPIase</shortName>
        <ecNumber evidence="3">5.2.1.8</ecNumber>
    </recommendedName>
</protein>
<dbReference type="GO" id="GO:0003755">
    <property type="term" value="F:peptidyl-prolyl cis-trans isomerase activity"/>
    <property type="evidence" value="ECO:0007669"/>
    <property type="project" value="UniProtKB-UniRule"/>
</dbReference>
<dbReference type="CDD" id="cd00317">
    <property type="entry name" value="cyclophilin"/>
    <property type="match status" value="1"/>
</dbReference>
<gene>
    <name evidence="5" type="ORF">A3D26_03870</name>
</gene>
<evidence type="ECO:0000256" key="3">
    <source>
        <dbReference type="RuleBase" id="RU363019"/>
    </source>
</evidence>
<dbReference type="AlphaFoldDB" id="A0A1G1V6K2"/>
<reference evidence="5 6" key="1">
    <citation type="journal article" date="2016" name="Nat. Commun.">
        <title>Thousands of microbial genomes shed light on interconnected biogeochemical processes in an aquifer system.</title>
        <authorList>
            <person name="Anantharaman K."/>
            <person name="Brown C.T."/>
            <person name="Hug L.A."/>
            <person name="Sharon I."/>
            <person name="Castelle C.J."/>
            <person name="Probst A.J."/>
            <person name="Thomas B.C."/>
            <person name="Singh A."/>
            <person name="Wilkins M.J."/>
            <person name="Karaoz U."/>
            <person name="Brodie E.L."/>
            <person name="Williams K.H."/>
            <person name="Hubbard S.S."/>
            <person name="Banfield J.F."/>
        </authorList>
    </citation>
    <scope>NUCLEOTIDE SEQUENCE [LARGE SCALE GENOMIC DNA]</scope>
</reference>
<dbReference type="PROSITE" id="PS50072">
    <property type="entry name" value="CSA_PPIASE_2"/>
    <property type="match status" value="1"/>
</dbReference>
<dbReference type="PANTHER" id="PTHR45625:SF16">
    <property type="entry name" value="PEPTIDYL-PROLYL CIS-TRANS ISOMERASE"/>
    <property type="match status" value="1"/>
</dbReference>
<dbReference type="InterPro" id="IPR020892">
    <property type="entry name" value="Cyclophilin-type_PPIase_CS"/>
</dbReference>
<dbReference type="PIRSF" id="PIRSF001467">
    <property type="entry name" value="Peptidylpro_ismrse"/>
    <property type="match status" value="1"/>
</dbReference>
<proteinExistence type="inferred from homology"/>
<evidence type="ECO:0000259" key="4">
    <source>
        <dbReference type="PROSITE" id="PS50072"/>
    </source>
</evidence>
<dbReference type="Proteomes" id="UP000178319">
    <property type="component" value="Unassembled WGS sequence"/>
</dbReference>
<keyword evidence="3" id="KW-0697">Rotamase</keyword>